<dbReference type="PRINTS" id="PR01607">
    <property type="entry name" value="APYRASEFAMLY"/>
</dbReference>
<sequence>MGLTTPETAYKTNPDNVAAVTFANPLVIARKLLPKLRADHDVVIGLMHMGVDKSSAITSERIAKEVPGFDVIIDGHSHTTLPQGLKVGKTLICQTGYYGHDLGKVELVVKDHKVRKVQGMLLDRQGVEKLAAKPSDGVAQTLSEIKTQVDKEMQEVVAESPRELTSERAIVRKQESELGNLAADAIRHAAGADIAFINGGSLRSNLPKGKVTDTYDAIMSGLDKLQAEYTANNAATEISA</sequence>
<dbReference type="SUPFAM" id="SSF55816">
    <property type="entry name" value="5'-nucleotidase (syn. UDP-sugar hydrolase), C-terminal domain"/>
    <property type="match status" value="1"/>
</dbReference>
<dbReference type="GO" id="GO:0009166">
    <property type="term" value="P:nucleotide catabolic process"/>
    <property type="evidence" value="ECO:0007669"/>
    <property type="project" value="InterPro"/>
</dbReference>
<dbReference type="InterPro" id="IPR029052">
    <property type="entry name" value="Metallo-depent_PP-like"/>
</dbReference>
<accession>A0A1I3C2M2</accession>
<dbReference type="Pfam" id="PF02872">
    <property type="entry name" value="5_nucleotid_C"/>
    <property type="match status" value="1"/>
</dbReference>
<organism evidence="2 3">
    <name type="scientific">Selenomonas ruminantium</name>
    <dbReference type="NCBI Taxonomy" id="971"/>
    <lineage>
        <taxon>Bacteria</taxon>
        <taxon>Bacillati</taxon>
        <taxon>Bacillota</taxon>
        <taxon>Negativicutes</taxon>
        <taxon>Selenomonadales</taxon>
        <taxon>Selenomonadaceae</taxon>
        <taxon>Selenomonas</taxon>
    </lineage>
</organism>
<protein>
    <submittedName>
        <fullName evidence="2">5'-nucleotidase, C-terminal domain</fullName>
    </submittedName>
</protein>
<reference evidence="2 3" key="1">
    <citation type="submission" date="2016-10" db="EMBL/GenBank/DDBJ databases">
        <authorList>
            <person name="de Groot N.N."/>
        </authorList>
    </citation>
    <scope>NUCLEOTIDE SEQUENCE [LARGE SCALE GENOMIC DNA]</scope>
    <source>
        <strain evidence="2 3">Z108</strain>
    </source>
</reference>
<dbReference type="OrthoDB" id="7820733at2"/>
<dbReference type="Gene3D" id="3.60.21.10">
    <property type="match status" value="1"/>
</dbReference>
<gene>
    <name evidence="2" type="ORF">SAMN04487861_102109</name>
</gene>
<dbReference type="RefSeq" id="WP_075441837.1">
    <property type="nucleotide sequence ID" value="NZ_FOQK01000002.1"/>
</dbReference>
<dbReference type="PANTHER" id="PTHR11575">
    <property type="entry name" value="5'-NUCLEOTIDASE-RELATED"/>
    <property type="match status" value="1"/>
</dbReference>
<dbReference type="Gene3D" id="3.90.780.10">
    <property type="entry name" value="5'-Nucleotidase, C-terminal domain"/>
    <property type="match status" value="1"/>
</dbReference>
<dbReference type="InterPro" id="IPR008334">
    <property type="entry name" value="5'-Nucleotdase_C"/>
</dbReference>
<dbReference type="Proteomes" id="UP000183639">
    <property type="component" value="Unassembled WGS sequence"/>
</dbReference>
<proteinExistence type="predicted"/>
<dbReference type="PANTHER" id="PTHR11575:SF24">
    <property type="entry name" value="5'-NUCLEOTIDASE"/>
    <property type="match status" value="1"/>
</dbReference>
<dbReference type="AlphaFoldDB" id="A0A1I3C2M2"/>
<evidence type="ECO:0000313" key="3">
    <source>
        <dbReference type="Proteomes" id="UP000183639"/>
    </source>
</evidence>
<dbReference type="EMBL" id="FOQK01000002">
    <property type="protein sequence ID" value="SFH68807.1"/>
    <property type="molecule type" value="Genomic_DNA"/>
</dbReference>
<name>A0A1I3C2M2_SELRU</name>
<dbReference type="GO" id="GO:0016787">
    <property type="term" value="F:hydrolase activity"/>
    <property type="evidence" value="ECO:0007669"/>
    <property type="project" value="InterPro"/>
</dbReference>
<dbReference type="InterPro" id="IPR006179">
    <property type="entry name" value="5_nucleotidase/apyrase"/>
</dbReference>
<dbReference type="InterPro" id="IPR036907">
    <property type="entry name" value="5'-Nucleotdase_C_sf"/>
</dbReference>
<dbReference type="GO" id="GO:0030288">
    <property type="term" value="C:outer membrane-bounded periplasmic space"/>
    <property type="evidence" value="ECO:0007669"/>
    <property type="project" value="TreeGrafter"/>
</dbReference>
<evidence type="ECO:0000313" key="2">
    <source>
        <dbReference type="EMBL" id="SFH68807.1"/>
    </source>
</evidence>
<evidence type="ECO:0000259" key="1">
    <source>
        <dbReference type="Pfam" id="PF02872"/>
    </source>
</evidence>
<feature type="domain" description="5'-Nucleotidase C-terminal" evidence="1">
    <location>
        <begin position="167"/>
        <end position="213"/>
    </location>
</feature>
<dbReference type="SUPFAM" id="SSF56300">
    <property type="entry name" value="Metallo-dependent phosphatases"/>
    <property type="match status" value="1"/>
</dbReference>